<name>A0A1T4PQY6_9HYPH</name>
<keyword evidence="3" id="KW-1185">Reference proteome</keyword>
<proteinExistence type="predicted"/>
<evidence type="ECO:0000313" key="2">
    <source>
        <dbReference type="EMBL" id="SJZ93711.1"/>
    </source>
</evidence>
<dbReference type="Proteomes" id="UP000190092">
    <property type="component" value="Unassembled WGS sequence"/>
</dbReference>
<evidence type="ECO:0000313" key="3">
    <source>
        <dbReference type="Proteomes" id="UP000190092"/>
    </source>
</evidence>
<dbReference type="EMBL" id="FUWJ01000002">
    <property type="protein sequence ID" value="SJZ93711.1"/>
    <property type="molecule type" value="Genomic_DNA"/>
</dbReference>
<gene>
    <name evidence="2" type="ORF">SAMN02745126_02965</name>
</gene>
<dbReference type="OrthoDB" id="9783347at2"/>
<dbReference type="STRING" id="225324.SAMN02745126_02965"/>
<dbReference type="AlphaFoldDB" id="A0A1T4PQY6"/>
<dbReference type="InterPro" id="IPR002563">
    <property type="entry name" value="Flavin_Rdtase-like_dom"/>
</dbReference>
<dbReference type="Gene3D" id="2.30.110.10">
    <property type="entry name" value="Electron Transport, Fmn-binding Protein, Chain A"/>
    <property type="match status" value="1"/>
</dbReference>
<reference evidence="3" key="1">
    <citation type="submission" date="2017-02" db="EMBL/GenBank/DDBJ databases">
        <authorList>
            <person name="Varghese N."/>
            <person name="Submissions S."/>
        </authorList>
    </citation>
    <scope>NUCLEOTIDE SEQUENCE [LARGE SCALE GENOMIC DNA]</scope>
    <source>
        <strain evidence="3">ATCC 27094</strain>
    </source>
</reference>
<accession>A0A1T4PQY6</accession>
<protein>
    <submittedName>
        <fullName evidence="2">NADH-FMN oxidoreductase RutF, flavin reductase (DIM6/NTAB) family</fullName>
    </submittedName>
</protein>
<dbReference type="PANTHER" id="PTHR43812">
    <property type="entry name" value="BLR2425 PROTEIN"/>
    <property type="match status" value="1"/>
</dbReference>
<feature type="domain" description="Flavin reductase like" evidence="1">
    <location>
        <begin position="19"/>
        <end position="179"/>
    </location>
</feature>
<dbReference type="SUPFAM" id="SSF50475">
    <property type="entry name" value="FMN-binding split barrel"/>
    <property type="match status" value="1"/>
</dbReference>
<dbReference type="RefSeq" id="WP_085934597.1">
    <property type="nucleotide sequence ID" value="NZ_FUWJ01000002.1"/>
</dbReference>
<dbReference type="Pfam" id="PF01613">
    <property type="entry name" value="Flavin_Reduct"/>
    <property type="match status" value="1"/>
</dbReference>
<dbReference type="PANTHER" id="PTHR43812:SF2">
    <property type="entry name" value="FLAVIN REDUCTASE LIKE DOMAIN-CONTAINING PROTEIN"/>
    <property type="match status" value="1"/>
</dbReference>
<organism evidence="2 3">
    <name type="scientific">Enhydrobacter aerosaccus</name>
    <dbReference type="NCBI Taxonomy" id="225324"/>
    <lineage>
        <taxon>Bacteria</taxon>
        <taxon>Pseudomonadati</taxon>
        <taxon>Pseudomonadota</taxon>
        <taxon>Alphaproteobacteria</taxon>
        <taxon>Hyphomicrobiales</taxon>
        <taxon>Enhydrobacter</taxon>
    </lineage>
</organism>
<dbReference type="GO" id="GO:0010181">
    <property type="term" value="F:FMN binding"/>
    <property type="evidence" value="ECO:0007669"/>
    <property type="project" value="InterPro"/>
</dbReference>
<evidence type="ECO:0000259" key="1">
    <source>
        <dbReference type="SMART" id="SM00903"/>
    </source>
</evidence>
<dbReference type="GO" id="GO:0016646">
    <property type="term" value="F:oxidoreductase activity, acting on the CH-NH group of donors, NAD or NADP as acceptor"/>
    <property type="evidence" value="ECO:0007669"/>
    <property type="project" value="UniProtKB-ARBA"/>
</dbReference>
<dbReference type="SMART" id="SM00903">
    <property type="entry name" value="Flavin_Reduct"/>
    <property type="match status" value="1"/>
</dbReference>
<sequence>MFYDAAKRDHGLAVDPLKALIVPRPIGWISTVDRQGRVNLAPYSFYNGVSEFPPMVYFAITGTYGDTPTKHSRMNAEETGEFVVNMVSAELAEKMNVTTSMVPYGIDEMKLAGLTPAPCRYVKPPRVKESPVALECKYWKTIELPVEKGHEAQRGSVVFGQVVGVHIDDSILKDGRVDVLAFKPVARLGYSEYSTTDNVWKMRRPDDPRYQ</sequence>
<dbReference type="InterPro" id="IPR012349">
    <property type="entry name" value="Split_barrel_FMN-bd"/>
</dbReference>